<gene>
    <name evidence="3" type="ORF">I6N95_20840</name>
</gene>
<dbReference type="CDD" id="cd07010">
    <property type="entry name" value="cupin_PMI_type_I_N_bac"/>
    <property type="match status" value="1"/>
</dbReference>
<dbReference type="GO" id="GO:0046872">
    <property type="term" value="F:metal ion binding"/>
    <property type="evidence" value="ECO:0007669"/>
    <property type="project" value="UniProtKB-KW"/>
</dbReference>
<reference evidence="3" key="1">
    <citation type="submission" date="2020-12" db="EMBL/GenBank/DDBJ databases">
        <title>Vagococcus allomyrinae sp. nov. and Enterococcus lavae sp. nov., isolated from the larvae of Allomyrina dichotoma.</title>
        <authorList>
            <person name="Lee S.D."/>
        </authorList>
    </citation>
    <scope>NUCLEOTIDE SEQUENCE</scope>
    <source>
        <strain evidence="3">BWB3-3</strain>
    </source>
</reference>
<dbReference type="InterPro" id="IPR011051">
    <property type="entry name" value="RmlC_Cupin_sf"/>
</dbReference>
<dbReference type="RefSeq" id="WP_209531287.1">
    <property type="nucleotide sequence ID" value="NZ_JAEEGA010000016.1"/>
</dbReference>
<protein>
    <submittedName>
        <fullName evidence="3">Class I mannose-6-phosphate isomerase</fullName>
    </submittedName>
</protein>
<dbReference type="Gene3D" id="2.60.120.10">
    <property type="entry name" value="Jelly Rolls"/>
    <property type="match status" value="1"/>
</dbReference>
<comment type="caution">
    <text evidence="3">The sequence shown here is derived from an EMBL/GenBank/DDBJ whole genome shotgun (WGS) entry which is preliminary data.</text>
</comment>
<dbReference type="InterPro" id="IPR051804">
    <property type="entry name" value="Carb_Metab_Reg_Kinase/Isom"/>
</dbReference>
<dbReference type="SUPFAM" id="SSF51182">
    <property type="entry name" value="RmlC-like cupins"/>
    <property type="match status" value="1"/>
</dbReference>
<evidence type="ECO:0000313" key="3">
    <source>
        <dbReference type="EMBL" id="MBP1043475.1"/>
    </source>
</evidence>
<dbReference type="InterPro" id="IPR014710">
    <property type="entry name" value="RmlC-like_jellyroll"/>
</dbReference>
<organism evidence="3 4">
    <name type="scientific">Vagococcus allomyrinae</name>
    <dbReference type="NCBI Taxonomy" id="2794353"/>
    <lineage>
        <taxon>Bacteria</taxon>
        <taxon>Bacillati</taxon>
        <taxon>Bacillota</taxon>
        <taxon>Bacilli</taxon>
        <taxon>Lactobacillales</taxon>
        <taxon>Enterococcaceae</taxon>
        <taxon>Vagococcus</taxon>
    </lineage>
</organism>
<keyword evidence="2" id="KW-0862">Zinc</keyword>
<dbReference type="EMBL" id="JAEEGA010000016">
    <property type="protein sequence ID" value="MBP1043475.1"/>
    <property type="molecule type" value="Genomic_DNA"/>
</dbReference>
<dbReference type="PANTHER" id="PTHR42742:SF3">
    <property type="entry name" value="FRUCTOKINASE"/>
    <property type="match status" value="1"/>
</dbReference>
<evidence type="ECO:0000256" key="1">
    <source>
        <dbReference type="ARBA" id="ARBA00022723"/>
    </source>
</evidence>
<evidence type="ECO:0000256" key="2">
    <source>
        <dbReference type="ARBA" id="ARBA00022833"/>
    </source>
</evidence>
<dbReference type="Proteomes" id="UP000674938">
    <property type="component" value="Unassembled WGS sequence"/>
</dbReference>
<keyword evidence="3" id="KW-0413">Isomerase</keyword>
<dbReference type="PANTHER" id="PTHR42742">
    <property type="entry name" value="TRANSCRIPTIONAL REPRESSOR MPRA"/>
    <property type="match status" value="1"/>
</dbReference>
<keyword evidence="4" id="KW-1185">Reference proteome</keyword>
<dbReference type="AlphaFoldDB" id="A0A940P9F5"/>
<dbReference type="GO" id="GO:0016853">
    <property type="term" value="F:isomerase activity"/>
    <property type="evidence" value="ECO:0007669"/>
    <property type="project" value="UniProtKB-KW"/>
</dbReference>
<keyword evidence="1" id="KW-0479">Metal-binding</keyword>
<proteinExistence type="predicted"/>
<evidence type="ECO:0000313" key="4">
    <source>
        <dbReference type="Proteomes" id="UP000674938"/>
    </source>
</evidence>
<name>A0A940P9F5_9ENTE</name>
<accession>A0A940P9F5</accession>
<sequence length="577" mass="65137">MVYDLLPEIKISTKEAVYSGLKEIVPLLRQRLMAETLNVITIESYPLVEPEVLRNALLDQLGLDLIVESDAFFFDSQKVTEMIADNLTDDRVFGRMSHHSLVDFVDPVKQSAVHDQIAVAIKAGQRVGIVGVGASLIYPTDLLIYADLPRWEIQTRYRSGNYSNWQADNAGEDPLRMIKRGYFFEWRVADKQKRALYPQVDYFLDTLQTDWVMVGATTYDLALQEVARQPFSLVPFFDPGVWGGHWMQQQFNFRQDEVNLAWSFNGVPEENSLILNFGSAKMEIPGNNLVYFQGEAVLGPRVYGRFGANFPIRFNFLDTVGGSNLSLQVHPTTEYAQEVFGATYTQDESYYILHAEADAKVYLGVKQGVTKPALMAALEQAALEGGFPDEDFIYQQPVKKHDHFSIPGGTIHSSGANSVVLEISATPNRYTFKLWDWGRVDLDGLPRPVHLNHGEPNIDIRRDEEWVKRELVNPFAVVASGDGWLEERTGLHETEFIETRRHTFSVPVNHENHGSVNVLNLVEGQEALVESLDGSFAPFILHYAQTVIIPESVRSYRISPSGVSLGQQLKTMKAYVR</sequence>